<reference evidence="1" key="1">
    <citation type="submission" date="2022-06" db="EMBL/GenBank/DDBJ databases">
        <title>Phylogenomic reconstructions and comparative analyses of Kickxellomycotina fungi.</title>
        <authorList>
            <person name="Reynolds N.K."/>
            <person name="Stajich J.E."/>
            <person name="Barry K."/>
            <person name="Grigoriev I.V."/>
            <person name="Crous P."/>
            <person name="Smith M.E."/>
        </authorList>
    </citation>
    <scope>NUCLEOTIDE SEQUENCE</scope>
    <source>
        <strain evidence="1">RSA 2271</strain>
    </source>
</reference>
<protein>
    <submittedName>
        <fullName evidence="1">Uncharacterized protein</fullName>
    </submittedName>
</protein>
<evidence type="ECO:0000313" key="1">
    <source>
        <dbReference type="EMBL" id="KAJ1673752.1"/>
    </source>
</evidence>
<proteinExistence type="predicted"/>
<sequence length="361" mass="40883">MVEQGEVVQYCWDKCVGLYQLIPTEGDILQVLTTAARWGNIELARSCLLVLEEKGIAIKDYHLEALFEAIVTSHDWARMFEMLQHMRESGMGYERGLFKKLTRELVRGRGKRGNTPEGVYEIMRDVSAKYPLVAADGLVVNALLETMVIEGRLGEALEKTKEWFHELGIKRTLDTYHVLLQGCETDGNKTAAEVLFTSLRERDGLSPIPQTYTLMVNVCLSQKNYEDAFLFLEAMKAHNIVPPATLYVNMAKRCAVENDPRGARLLDEMRTIFGYRVSARVQQFVETGGRSEQRYIDDALGVRKSWPFPRYGSGSGSNNDTEWEMEPEPEPESVLPEEYSDNHGHVTDRDSSNSSSRDVKG</sequence>
<name>A0ACC1HET8_9FUNG</name>
<comment type="caution">
    <text evidence="1">The sequence shown here is derived from an EMBL/GenBank/DDBJ whole genome shotgun (WGS) entry which is preliminary data.</text>
</comment>
<evidence type="ECO:0000313" key="2">
    <source>
        <dbReference type="Proteomes" id="UP001145114"/>
    </source>
</evidence>
<dbReference type="EMBL" id="JAMZIH010006607">
    <property type="protein sequence ID" value="KAJ1673752.1"/>
    <property type="molecule type" value="Genomic_DNA"/>
</dbReference>
<organism evidence="1 2">
    <name type="scientific">Spiromyces aspiralis</name>
    <dbReference type="NCBI Taxonomy" id="68401"/>
    <lineage>
        <taxon>Eukaryota</taxon>
        <taxon>Fungi</taxon>
        <taxon>Fungi incertae sedis</taxon>
        <taxon>Zoopagomycota</taxon>
        <taxon>Kickxellomycotina</taxon>
        <taxon>Kickxellomycetes</taxon>
        <taxon>Kickxellales</taxon>
        <taxon>Kickxellaceae</taxon>
        <taxon>Spiromyces</taxon>
    </lineage>
</organism>
<dbReference type="Proteomes" id="UP001145114">
    <property type="component" value="Unassembled WGS sequence"/>
</dbReference>
<gene>
    <name evidence="1" type="ORF">EV182_004626</name>
</gene>
<accession>A0ACC1HET8</accession>
<feature type="non-terminal residue" evidence="1">
    <location>
        <position position="361"/>
    </location>
</feature>
<keyword evidence="2" id="KW-1185">Reference proteome</keyword>